<dbReference type="RefSeq" id="XP_014556359.1">
    <property type="nucleotide sequence ID" value="XM_014700873.1"/>
</dbReference>
<proteinExistence type="predicted"/>
<dbReference type="HOGENOM" id="CLU_3068313_0_0_1"/>
<keyword evidence="2" id="KW-1185">Reference proteome</keyword>
<organism evidence="1 2">
    <name type="scientific">Bipolaris victoriae (strain FI3)</name>
    <name type="common">Victoria blight of oats agent</name>
    <name type="synonym">Cochliobolus victoriae</name>
    <dbReference type="NCBI Taxonomy" id="930091"/>
    <lineage>
        <taxon>Eukaryota</taxon>
        <taxon>Fungi</taxon>
        <taxon>Dikarya</taxon>
        <taxon>Ascomycota</taxon>
        <taxon>Pezizomycotina</taxon>
        <taxon>Dothideomycetes</taxon>
        <taxon>Pleosporomycetidae</taxon>
        <taxon>Pleosporales</taxon>
        <taxon>Pleosporineae</taxon>
        <taxon>Pleosporaceae</taxon>
        <taxon>Bipolaris</taxon>
    </lineage>
</organism>
<gene>
    <name evidence="1" type="ORF">COCVIDRAFT_100044</name>
</gene>
<sequence length="53" mass="6029">MIRLVVDLSHHMIEQRIICTCDEVQVGKLDESIDRQVNNVTSPFDIFRGKTAG</sequence>
<dbReference type="AlphaFoldDB" id="W7E8I2"/>
<protein>
    <submittedName>
        <fullName evidence="1">Uncharacterized protein</fullName>
    </submittedName>
</protein>
<accession>W7E8I2</accession>
<dbReference type="Proteomes" id="UP000054337">
    <property type="component" value="Unassembled WGS sequence"/>
</dbReference>
<dbReference type="EMBL" id="KI968736">
    <property type="protein sequence ID" value="EUN26778.1"/>
    <property type="molecule type" value="Genomic_DNA"/>
</dbReference>
<reference evidence="1 2" key="1">
    <citation type="journal article" date="2013" name="PLoS Genet.">
        <title>Comparative genome structure, secondary metabolite, and effector coding capacity across Cochliobolus pathogens.</title>
        <authorList>
            <person name="Condon B.J."/>
            <person name="Leng Y."/>
            <person name="Wu D."/>
            <person name="Bushley K.E."/>
            <person name="Ohm R.A."/>
            <person name="Otillar R."/>
            <person name="Martin J."/>
            <person name="Schackwitz W."/>
            <person name="Grimwood J."/>
            <person name="MohdZainudin N."/>
            <person name="Xue C."/>
            <person name="Wang R."/>
            <person name="Manning V.A."/>
            <person name="Dhillon B."/>
            <person name="Tu Z.J."/>
            <person name="Steffenson B.J."/>
            <person name="Salamov A."/>
            <person name="Sun H."/>
            <person name="Lowry S."/>
            <person name="LaButti K."/>
            <person name="Han J."/>
            <person name="Copeland A."/>
            <person name="Lindquist E."/>
            <person name="Barry K."/>
            <person name="Schmutz J."/>
            <person name="Baker S.E."/>
            <person name="Ciuffetti L.M."/>
            <person name="Grigoriev I.V."/>
            <person name="Zhong S."/>
            <person name="Turgeon B.G."/>
        </authorList>
    </citation>
    <scope>NUCLEOTIDE SEQUENCE [LARGE SCALE GENOMIC DNA]</scope>
    <source>
        <strain evidence="1 2">FI3</strain>
    </source>
</reference>
<evidence type="ECO:0000313" key="1">
    <source>
        <dbReference type="EMBL" id="EUN26778.1"/>
    </source>
</evidence>
<dbReference type="GeneID" id="26247972"/>
<dbReference type="OrthoDB" id="10313242at2759"/>
<evidence type="ECO:0000313" key="2">
    <source>
        <dbReference type="Proteomes" id="UP000054337"/>
    </source>
</evidence>
<name>W7E8I2_BIPV3</name>